<dbReference type="CDD" id="cd11061">
    <property type="entry name" value="CYP67-like"/>
    <property type="match status" value="1"/>
</dbReference>
<dbReference type="GO" id="GO:0005506">
    <property type="term" value="F:iron ion binding"/>
    <property type="evidence" value="ECO:0007669"/>
    <property type="project" value="InterPro"/>
</dbReference>
<dbReference type="GO" id="GO:0016705">
    <property type="term" value="F:oxidoreductase activity, acting on paired donors, with incorporation or reduction of molecular oxygen"/>
    <property type="evidence" value="ECO:0007669"/>
    <property type="project" value="InterPro"/>
</dbReference>
<keyword evidence="1" id="KW-0349">Heme</keyword>
<dbReference type="Proteomes" id="UP000799437">
    <property type="component" value="Unassembled WGS sequence"/>
</dbReference>
<dbReference type="PRINTS" id="PR00385">
    <property type="entry name" value="P450"/>
</dbReference>
<dbReference type="GO" id="GO:0004497">
    <property type="term" value="F:monooxygenase activity"/>
    <property type="evidence" value="ECO:0007669"/>
    <property type="project" value="InterPro"/>
</dbReference>
<accession>A0A6A6W9Y6</accession>
<dbReference type="OrthoDB" id="1470350at2759"/>
<dbReference type="PANTHER" id="PTHR24305:SF226">
    <property type="entry name" value="CYTOCHROME P450 MONOOXYGENASE"/>
    <property type="match status" value="1"/>
</dbReference>
<reference evidence="2" key="1">
    <citation type="journal article" date="2020" name="Stud. Mycol.">
        <title>101 Dothideomycetes genomes: a test case for predicting lifestyles and emergence of pathogens.</title>
        <authorList>
            <person name="Haridas S."/>
            <person name="Albert R."/>
            <person name="Binder M."/>
            <person name="Bloem J."/>
            <person name="Labutti K."/>
            <person name="Salamov A."/>
            <person name="Andreopoulos B."/>
            <person name="Baker S."/>
            <person name="Barry K."/>
            <person name="Bills G."/>
            <person name="Bluhm B."/>
            <person name="Cannon C."/>
            <person name="Castanera R."/>
            <person name="Culley D."/>
            <person name="Daum C."/>
            <person name="Ezra D."/>
            <person name="Gonzalez J."/>
            <person name="Henrissat B."/>
            <person name="Kuo A."/>
            <person name="Liang C."/>
            <person name="Lipzen A."/>
            <person name="Lutzoni F."/>
            <person name="Magnuson J."/>
            <person name="Mondo S."/>
            <person name="Nolan M."/>
            <person name="Ohm R."/>
            <person name="Pangilinan J."/>
            <person name="Park H.-J."/>
            <person name="Ramirez L."/>
            <person name="Alfaro M."/>
            <person name="Sun H."/>
            <person name="Tritt A."/>
            <person name="Yoshinaga Y."/>
            <person name="Zwiers L.-H."/>
            <person name="Turgeon B."/>
            <person name="Goodwin S."/>
            <person name="Spatafora J."/>
            <person name="Crous P."/>
            <person name="Grigoriev I."/>
        </authorList>
    </citation>
    <scope>NUCLEOTIDE SEQUENCE</scope>
    <source>
        <strain evidence="2">CBS 121739</strain>
    </source>
</reference>
<dbReference type="InterPro" id="IPR050121">
    <property type="entry name" value="Cytochrome_P450_monoxygenase"/>
</dbReference>
<dbReference type="InterPro" id="IPR001128">
    <property type="entry name" value="Cyt_P450"/>
</dbReference>
<evidence type="ECO:0000256" key="1">
    <source>
        <dbReference type="PIRSR" id="PIRSR602401-1"/>
    </source>
</evidence>
<dbReference type="Gene3D" id="1.10.630.10">
    <property type="entry name" value="Cytochrome P450"/>
    <property type="match status" value="1"/>
</dbReference>
<dbReference type="InterPro" id="IPR002401">
    <property type="entry name" value="Cyt_P450_E_grp-I"/>
</dbReference>
<organism evidence="2 3">
    <name type="scientific">Pseudovirgaria hyperparasitica</name>
    <dbReference type="NCBI Taxonomy" id="470096"/>
    <lineage>
        <taxon>Eukaryota</taxon>
        <taxon>Fungi</taxon>
        <taxon>Dikarya</taxon>
        <taxon>Ascomycota</taxon>
        <taxon>Pezizomycotina</taxon>
        <taxon>Dothideomycetes</taxon>
        <taxon>Dothideomycetes incertae sedis</taxon>
        <taxon>Acrospermales</taxon>
        <taxon>Acrospermaceae</taxon>
        <taxon>Pseudovirgaria</taxon>
    </lineage>
</organism>
<dbReference type="PRINTS" id="PR00463">
    <property type="entry name" value="EP450I"/>
</dbReference>
<dbReference type="RefSeq" id="XP_033600848.1">
    <property type="nucleotide sequence ID" value="XM_033745458.1"/>
</dbReference>
<name>A0A6A6W9Y6_9PEZI</name>
<keyword evidence="1" id="KW-0479">Metal-binding</keyword>
<gene>
    <name evidence="2" type="ORF">EJ05DRAFT_485534</name>
</gene>
<comment type="cofactor">
    <cofactor evidence="1">
        <name>heme</name>
        <dbReference type="ChEBI" id="CHEBI:30413"/>
    </cofactor>
</comment>
<dbReference type="SUPFAM" id="SSF48264">
    <property type="entry name" value="Cytochrome P450"/>
    <property type="match status" value="1"/>
</dbReference>
<sequence>MLLAHSISVLHQHPYWTLTLAALLSILVKAVYNVFFHPLARVPGPILCKLSGLPSFYHAVKGDHHVWLWQLHQVYGTRIRPRPDRVLFNDPAAYNDIYNAKANVQKAPSYRAYINGNTDVNTTTTIEKAAHTKKRRLLNLAFNEKSLRAAAVFIIKHVDRWNDLLMDRKTDHDGWTEGIDFADWTDKLVFDIMADLSFGKPFDIKEPGENSLKRMPHNLVQYMTYIYPISRIPVFDLILWLKPRGLDALLAMTAPPDIKAYFKFVAESVNSRIAKQEALREKSEGEQRLDVFHFLYEAIDPETGARAYKDSELLGEANLLILAGTDTTSITLCGIFFYLTHYPHQYAKLVQEIRETFGSYHDIVQGQRLSECSYLRACIDESLRLTPAAPSELPREVLQGGAKIGDEFYPEGVVVGTADWAQSRDEAIWGDAHVFRPERWLPDAAAGISEQDVAQLKKQFHPFSQGPYNCVGKNLAMLELMIVVARTLHRYDVRRVEGATLGEGRPDLGWGRRDRNQFQLRDAFISVRYGPMVQFRSRT</sequence>
<keyword evidence="3" id="KW-1185">Reference proteome</keyword>
<protein>
    <submittedName>
        <fullName evidence="2">Benzoate 4-monooxygenase cytochrome P450</fullName>
    </submittedName>
</protein>
<keyword evidence="1" id="KW-0408">Iron</keyword>
<evidence type="ECO:0000313" key="2">
    <source>
        <dbReference type="EMBL" id="KAF2758397.1"/>
    </source>
</evidence>
<feature type="binding site" description="axial binding residue" evidence="1">
    <location>
        <position position="470"/>
    </location>
    <ligand>
        <name>heme</name>
        <dbReference type="ChEBI" id="CHEBI:30413"/>
    </ligand>
    <ligandPart>
        <name>Fe</name>
        <dbReference type="ChEBI" id="CHEBI:18248"/>
    </ligandPart>
</feature>
<dbReference type="GO" id="GO:0020037">
    <property type="term" value="F:heme binding"/>
    <property type="evidence" value="ECO:0007669"/>
    <property type="project" value="InterPro"/>
</dbReference>
<evidence type="ECO:0000313" key="3">
    <source>
        <dbReference type="Proteomes" id="UP000799437"/>
    </source>
</evidence>
<dbReference type="PANTHER" id="PTHR24305">
    <property type="entry name" value="CYTOCHROME P450"/>
    <property type="match status" value="1"/>
</dbReference>
<proteinExistence type="predicted"/>
<dbReference type="GeneID" id="54486512"/>
<dbReference type="InterPro" id="IPR036396">
    <property type="entry name" value="Cyt_P450_sf"/>
</dbReference>
<dbReference type="EMBL" id="ML996571">
    <property type="protein sequence ID" value="KAF2758397.1"/>
    <property type="molecule type" value="Genomic_DNA"/>
</dbReference>
<dbReference type="AlphaFoldDB" id="A0A6A6W9Y6"/>
<dbReference type="Pfam" id="PF00067">
    <property type="entry name" value="p450"/>
    <property type="match status" value="1"/>
</dbReference>